<reference evidence="4" key="1">
    <citation type="submission" date="2017-02" db="EMBL/GenBank/DDBJ databases">
        <authorList>
            <person name="Varghese N."/>
            <person name="Submissions S."/>
        </authorList>
    </citation>
    <scope>NUCLEOTIDE SEQUENCE [LARGE SCALE GENOMIC DNA]</scope>
    <source>
        <strain evidence="4">ATCC 700200</strain>
    </source>
</reference>
<dbReference type="InterPro" id="IPR038109">
    <property type="entry name" value="DNA_bind_recomb_sf"/>
</dbReference>
<dbReference type="InterPro" id="IPR006119">
    <property type="entry name" value="Resolv_N"/>
</dbReference>
<evidence type="ECO:0000313" key="4">
    <source>
        <dbReference type="Proteomes" id="UP000190774"/>
    </source>
</evidence>
<evidence type="ECO:0000313" key="3">
    <source>
        <dbReference type="EMBL" id="SKA85674.1"/>
    </source>
</evidence>
<keyword evidence="4" id="KW-1185">Reference proteome</keyword>
<dbReference type="STRING" id="48467.SAMN02745166_01181"/>
<dbReference type="PROSITE" id="PS51737">
    <property type="entry name" value="RECOMBINASE_DNA_BIND"/>
    <property type="match status" value="1"/>
</dbReference>
<dbReference type="Gene3D" id="3.40.50.1390">
    <property type="entry name" value="Resolvase, N-terminal catalytic domain"/>
    <property type="match status" value="1"/>
</dbReference>
<dbReference type="PANTHER" id="PTHR30461">
    <property type="entry name" value="DNA-INVERTASE FROM LAMBDOID PROPHAGE"/>
    <property type="match status" value="1"/>
</dbReference>
<dbReference type="PROSITE" id="PS51736">
    <property type="entry name" value="RECOMBINASES_3"/>
    <property type="match status" value="1"/>
</dbReference>
<dbReference type="SUPFAM" id="SSF53041">
    <property type="entry name" value="Resolvase-like"/>
    <property type="match status" value="1"/>
</dbReference>
<evidence type="ECO:0000259" key="2">
    <source>
        <dbReference type="PROSITE" id="PS51737"/>
    </source>
</evidence>
<dbReference type="Pfam" id="PF07508">
    <property type="entry name" value="Recombinase"/>
    <property type="match status" value="1"/>
</dbReference>
<organism evidence="3 4">
    <name type="scientific">Prosthecobacter debontii</name>
    <dbReference type="NCBI Taxonomy" id="48467"/>
    <lineage>
        <taxon>Bacteria</taxon>
        <taxon>Pseudomonadati</taxon>
        <taxon>Verrucomicrobiota</taxon>
        <taxon>Verrucomicrobiia</taxon>
        <taxon>Verrucomicrobiales</taxon>
        <taxon>Verrucomicrobiaceae</taxon>
        <taxon>Prosthecobacter</taxon>
    </lineage>
</organism>
<feature type="domain" description="Recombinase" evidence="2">
    <location>
        <begin position="168"/>
        <end position="286"/>
    </location>
</feature>
<dbReference type="CDD" id="cd00338">
    <property type="entry name" value="Ser_Recombinase"/>
    <property type="match status" value="1"/>
</dbReference>
<dbReference type="EMBL" id="FUYE01000003">
    <property type="protein sequence ID" value="SKA85674.1"/>
    <property type="molecule type" value="Genomic_DNA"/>
</dbReference>
<dbReference type="Pfam" id="PF00239">
    <property type="entry name" value="Resolvase"/>
    <property type="match status" value="1"/>
</dbReference>
<gene>
    <name evidence="3" type="ORF">SAMN02745166_01181</name>
</gene>
<dbReference type="SMART" id="SM00857">
    <property type="entry name" value="Resolvase"/>
    <property type="match status" value="1"/>
</dbReference>
<dbReference type="InterPro" id="IPR050639">
    <property type="entry name" value="SSR_resolvase"/>
</dbReference>
<dbReference type="AlphaFoldDB" id="A0A1T4X7R9"/>
<name>A0A1T4X7R9_9BACT</name>
<dbReference type="InterPro" id="IPR011109">
    <property type="entry name" value="DNA_bind_recombinase_dom"/>
</dbReference>
<dbReference type="Gene3D" id="3.90.1750.20">
    <property type="entry name" value="Putative Large Serine Recombinase, Chain B, Domain 2"/>
    <property type="match status" value="1"/>
</dbReference>
<dbReference type="InterPro" id="IPR036162">
    <property type="entry name" value="Resolvase-like_N_sf"/>
</dbReference>
<sequence>MPALPFLQSGAKRVGVWIRVSTEDQAQGDSPEHHRARAEHYCAAKDWEVVETYDLAGVSGKAVMDHPETRRMMADVKRGHIAALVFSKLARLTRNARELMDFSDYFRAHNADLVSLQESIDTSTPSGRLFYNMVAAMAQWEREEIVDRVRASVAVRAKLGKPLGGRASFGYVWDDKRLRPDPKEAPVRRLIYELFAEHKRRKTVARLLNERGHRTRDGSKWSDTSVERLIRDPTSKGLYRSNFTKNLGRKWELKPESEHVYTSVEPIVSVELWQQCNDILDSRRASRQKPGKLSDHIFTGAVRCACGGKMYVFSNSPKYVCSKCRHRIPCDDLEHLFREHVRDYCVNPDTLKHYIERVSDGLREKQALAQTMRQDIARLREESEHILKLYMARKITAERFGEMDGPATERRKQLEAELPQVEAQIALLQVDGLSQEQLAAEATNLYERWPGLSNTEKRDIVNLIARTITVGNEEVIIEMIHFPSFQEAEKGQCSVKDSWQRLTKRMREMSRNPRPARLSLFHPPEAGASPPACCGETRAAHPERGLHCATGSLPRAQDWCRRRAAPHH</sequence>
<dbReference type="GO" id="GO:0000150">
    <property type="term" value="F:DNA strand exchange activity"/>
    <property type="evidence" value="ECO:0007669"/>
    <property type="project" value="InterPro"/>
</dbReference>
<dbReference type="PANTHER" id="PTHR30461:SF23">
    <property type="entry name" value="DNA RECOMBINASE-RELATED"/>
    <property type="match status" value="1"/>
</dbReference>
<proteinExistence type="predicted"/>
<dbReference type="OrthoDB" id="9811097at2"/>
<accession>A0A1T4X7R9</accession>
<dbReference type="Proteomes" id="UP000190774">
    <property type="component" value="Unassembled WGS sequence"/>
</dbReference>
<dbReference type="GO" id="GO:0003677">
    <property type="term" value="F:DNA binding"/>
    <property type="evidence" value="ECO:0007669"/>
    <property type="project" value="InterPro"/>
</dbReference>
<feature type="domain" description="Resolvase/invertase-type recombinase catalytic" evidence="1">
    <location>
        <begin position="13"/>
        <end position="160"/>
    </location>
</feature>
<protein>
    <submittedName>
        <fullName evidence="3">Site-specific DNA recombinase</fullName>
    </submittedName>
</protein>
<evidence type="ECO:0000259" key="1">
    <source>
        <dbReference type="PROSITE" id="PS51736"/>
    </source>
</evidence>